<feature type="region of interest" description="Disordered" evidence="1">
    <location>
        <begin position="42"/>
        <end position="61"/>
    </location>
</feature>
<evidence type="ECO:0000313" key="3">
    <source>
        <dbReference type="Proteomes" id="UP000827986"/>
    </source>
</evidence>
<evidence type="ECO:0000313" key="2">
    <source>
        <dbReference type="EMBL" id="KAH1180489.1"/>
    </source>
</evidence>
<reference evidence="2" key="1">
    <citation type="submission" date="2021-09" db="EMBL/GenBank/DDBJ databases">
        <title>The genome of Mauremys mutica provides insights into the evolution of semi-aquatic lifestyle.</title>
        <authorList>
            <person name="Gong S."/>
            <person name="Gao Y."/>
        </authorList>
    </citation>
    <scope>NUCLEOTIDE SEQUENCE</scope>
    <source>
        <strain evidence="2">MM-2020</strain>
        <tissue evidence="2">Muscle</tissue>
    </source>
</reference>
<protein>
    <submittedName>
        <fullName evidence="2">Uncharacterized protein</fullName>
    </submittedName>
</protein>
<evidence type="ECO:0000256" key="1">
    <source>
        <dbReference type="SAM" id="MobiDB-lite"/>
    </source>
</evidence>
<accession>A0A9D3XFC7</accession>
<dbReference type="AlphaFoldDB" id="A0A9D3XFC7"/>
<organism evidence="2 3">
    <name type="scientific">Mauremys mutica</name>
    <name type="common">yellowpond turtle</name>
    <dbReference type="NCBI Taxonomy" id="74926"/>
    <lineage>
        <taxon>Eukaryota</taxon>
        <taxon>Metazoa</taxon>
        <taxon>Chordata</taxon>
        <taxon>Craniata</taxon>
        <taxon>Vertebrata</taxon>
        <taxon>Euteleostomi</taxon>
        <taxon>Archelosauria</taxon>
        <taxon>Testudinata</taxon>
        <taxon>Testudines</taxon>
        <taxon>Cryptodira</taxon>
        <taxon>Durocryptodira</taxon>
        <taxon>Testudinoidea</taxon>
        <taxon>Geoemydidae</taxon>
        <taxon>Geoemydinae</taxon>
        <taxon>Mauremys</taxon>
    </lineage>
</organism>
<feature type="region of interest" description="Disordered" evidence="1">
    <location>
        <begin position="72"/>
        <end position="94"/>
    </location>
</feature>
<keyword evidence="3" id="KW-1185">Reference proteome</keyword>
<dbReference type="EMBL" id="JAHDVG010000470">
    <property type="protein sequence ID" value="KAH1180489.1"/>
    <property type="molecule type" value="Genomic_DNA"/>
</dbReference>
<sequence>MLAKPKLKGKSLSEDLRLCHNFHHLAVLPFSKEHREQHPCQGITAPKTGEPHQQSTVQERPQRAPWILLPSQHFAGGRGKTGTSPNQCTGHTSRDHLSVPAAAGGLAPRNGMKPFTWGIRACLRLSNPCQAGEAPQLQTLSAAIM</sequence>
<proteinExistence type="predicted"/>
<dbReference type="Proteomes" id="UP000827986">
    <property type="component" value="Unassembled WGS sequence"/>
</dbReference>
<name>A0A9D3XFC7_9SAUR</name>
<gene>
    <name evidence="2" type="ORF">KIL84_009325</name>
</gene>
<comment type="caution">
    <text evidence="2">The sequence shown here is derived from an EMBL/GenBank/DDBJ whole genome shotgun (WGS) entry which is preliminary data.</text>
</comment>
<feature type="compositionally biased region" description="Polar residues" evidence="1">
    <location>
        <begin position="81"/>
        <end position="91"/>
    </location>
</feature>